<protein>
    <submittedName>
        <fullName evidence="2">Uncharacterized protein</fullName>
    </submittedName>
</protein>
<evidence type="ECO:0000256" key="1">
    <source>
        <dbReference type="SAM" id="MobiDB-lite"/>
    </source>
</evidence>
<accession>A0ABD0M410</accession>
<feature type="region of interest" description="Disordered" evidence="1">
    <location>
        <begin position="48"/>
        <end position="79"/>
    </location>
</feature>
<comment type="caution">
    <text evidence="2">The sequence shown here is derived from an EMBL/GenBank/DDBJ whole genome shotgun (WGS) entry which is preliminary data.</text>
</comment>
<keyword evidence="3" id="KW-1185">Reference proteome</keyword>
<dbReference type="Proteomes" id="UP001519460">
    <property type="component" value="Unassembled WGS sequence"/>
</dbReference>
<feature type="compositionally biased region" description="Polar residues" evidence="1">
    <location>
        <begin position="59"/>
        <end position="79"/>
    </location>
</feature>
<gene>
    <name evidence="2" type="ORF">BaRGS_00002332</name>
</gene>
<name>A0ABD0M410_9CAEN</name>
<organism evidence="2 3">
    <name type="scientific">Batillaria attramentaria</name>
    <dbReference type="NCBI Taxonomy" id="370345"/>
    <lineage>
        <taxon>Eukaryota</taxon>
        <taxon>Metazoa</taxon>
        <taxon>Spiralia</taxon>
        <taxon>Lophotrochozoa</taxon>
        <taxon>Mollusca</taxon>
        <taxon>Gastropoda</taxon>
        <taxon>Caenogastropoda</taxon>
        <taxon>Sorbeoconcha</taxon>
        <taxon>Cerithioidea</taxon>
        <taxon>Batillariidae</taxon>
        <taxon>Batillaria</taxon>
    </lineage>
</organism>
<dbReference type="EMBL" id="JACVVK020000007">
    <property type="protein sequence ID" value="KAK7506220.1"/>
    <property type="molecule type" value="Genomic_DNA"/>
</dbReference>
<sequence>MDCVDISKLVHDITQSVICLEKSSRSFRYARFLQISSLICQCPAGSTAAPHRPPLAATTRPNIYPHNTTTPKQSRATAKTPAQCTILPAKVYPFTSY</sequence>
<reference evidence="2 3" key="1">
    <citation type="journal article" date="2023" name="Sci. Data">
        <title>Genome assembly of the Korean intertidal mud-creeper Batillaria attramentaria.</title>
        <authorList>
            <person name="Patra A.K."/>
            <person name="Ho P.T."/>
            <person name="Jun S."/>
            <person name="Lee S.J."/>
            <person name="Kim Y."/>
            <person name="Won Y.J."/>
        </authorList>
    </citation>
    <scope>NUCLEOTIDE SEQUENCE [LARGE SCALE GENOMIC DNA]</scope>
    <source>
        <strain evidence="2">Wonlab-2016</strain>
    </source>
</reference>
<proteinExistence type="predicted"/>
<evidence type="ECO:0000313" key="3">
    <source>
        <dbReference type="Proteomes" id="UP001519460"/>
    </source>
</evidence>
<evidence type="ECO:0000313" key="2">
    <source>
        <dbReference type="EMBL" id="KAK7506220.1"/>
    </source>
</evidence>
<dbReference type="AlphaFoldDB" id="A0ABD0M410"/>